<dbReference type="InterPro" id="IPR014720">
    <property type="entry name" value="dsRBD_dom"/>
</dbReference>
<dbReference type="GO" id="GO:0003723">
    <property type="term" value="F:RNA binding"/>
    <property type="evidence" value="ECO:0007669"/>
    <property type="project" value="UniProtKB-UniRule"/>
</dbReference>
<dbReference type="AlphaFoldDB" id="A0A8E2AWV2"/>
<dbReference type="PROSITE" id="PS50137">
    <property type="entry name" value="DS_RBD"/>
    <property type="match status" value="1"/>
</dbReference>
<keyword evidence="4" id="KW-1185">Reference proteome</keyword>
<evidence type="ECO:0000313" key="4">
    <source>
        <dbReference type="Proteomes" id="UP000250043"/>
    </source>
</evidence>
<name>A0A8E2AWV2_9APHY</name>
<keyword evidence="1" id="KW-0694">RNA-binding</keyword>
<dbReference type="Pfam" id="PF00035">
    <property type="entry name" value="dsrm"/>
    <property type="match status" value="1"/>
</dbReference>
<dbReference type="Gene3D" id="3.30.160.20">
    <property type="match status" value="1"/>
</dbReference>
<reference evidence="3 4" key="1">
    <citation type="submission" date="2016-07" db="EMBL/GenBank/DDBJ databases">
        <title>Draft genome of the white-rot fungus Obba rivulosa 3A-2.</title>
        <authorList>
            <consortium name="DOE Joint Genome Institute"/>
            <person name="Miettinen O."/>
            <person name="Riley R."/>
            <person name="Acob R."/>
            <person name="Barry K."/>
            <person name="Cullen D."/>
            <person name="De Vries R."/>
            <person name="Hainaut M."/>
            <person name="Hatakka A."/>
            <person name="Henrissat B."/>
            <person name="Hilden K."/>
            <person name="Kuo R."/>
            <person name="Labutti K."/>
            <person name="Lipzen A."/>
            <person name="Makela M.R."/>
            <person name="Sandor L."/>
            <person name="Spatafora J.W."/>
            <person name="Grigoriev I.V."/>
            <person name="Hibbett D.S."/>
        </authorList>
    </citation>
    <scope>NUCLEOTIDE SEQUENCE [LARGE SCALE GENOMIC DNA]</scope>
    <source>
        <strain evidence="3 4">3A-2</strain>
    </source>
</reference>
<dbReference type="EMBL" id="KV722379">
    <property type="protein sequence ID" value="OCH91808.1"/>
    <property type="molecule type" value="Genomic_DNA"/>
</dbReference>
<feature type="domain" description="DRBM" evidence="2">
    <location>
        <begin position="84"/>
        <end position="153"/>
    </location>
</feature>
<protein>
    <recommendedName>
        <fullName evidence="2">DRBM domain-containing protein</fullName>
    </recommendedName>
</protein>
<accession>A0A8E2AWV2</accession>
<proteinExistence type="predicted"/>
<evidence type="ECO:0000313" key="3">
    <source>
        <dbReference type="EMBL" id="OCH91808.1"/>
    </source>
</evidence>
<sequence length="154" mass="17005">MIKATFGTCNCAKGKRLSDSRSWDEACGAATSTARLCNALTCQTGISRFRNGAEDTDIDLRSLALWDGIVVIQTTIPWQETSVDWRMQLNNLIQSRGESNVVSWSVDMCGPRHNPTWTATVYISGTVYGRSVGTNREAAKEEAARQALMILWRG</sequence>
<dbReference type="OrthoDB" id="112668at2759"/>
<gene>
    <name evidence="3" type="ORF">OBBRIDRAFT_871740</name>
</gene>
<organism evidence="3 4">
    <name type="scientific">Obba rivulosa</name>
    <dbReference type="NCBI Taxonomy" id="1052685"/>
    <lineage>
        <taxon>Eukaryota</taxon>
        <taxon>Fungi</taxon>
        <taxon>Dikarya</taxon>
        <taxon>Basidiomycota</taxon>
        <taxon>Agaricomycotina</taxon>
        <taxon>Agaricomycetes</taxon>
        <taxon>Polyporales</taxon>
        <taxon>Gelatoporiaceae</taxon>
        <taxon>Obba</taxon>
    </lineage>
</organism>
<dbReference type="SUPFAM" id="SSF54768">
    <property type="entry name" value="dsRNA-binding domain-like"/>
    <property type="match status" value="1"/>
</dbReference>
<evidence type="ECO:0000259" key="2">
    <source>
        <dbReference type="PROSITE" id="PS50137"/>
    </source>
</evidence>
<dbReference type="Proteomes" id="UP000250043">
    <property type="component" value="Unassembled WGS sequence"/>
</dbReference>
<dbReference type="CDD" id="cd10845">
    <property type="entry name" value="DSRM_RNAse_III_family"/>
    <property type="match status" value="1"/>
</dbReference>
<dbReference type="SMART" id="SM00358">
    <property type="entry name" value="DSRM"/>
    <property type="match status" value="1"/>
</dbReference>
<evidence type="ECO:0000256" key="1">
    <source>
        <dbReference type="PROSITE-ProRule" id="PRU00266"/>
    </source>
</evidence>